<accession>A0AAD7P9U8</accession>
<dbReference type="SUPFAM" id="SSF57850">
    <property type="entry name" value="RING/U-box"/>
    <property type="match status" value="1"/>
</dbReference>
<dbReference type="InterPro" id="IPR011016">
    <property type="entry name" value="Znf_RING-CH"/>
</dbReference>
<feature type="compositionally biased region" description="Basic and acidic residues" evidence="4">
    <location>
        <begin position="465"/>
        <end position="490"/>
    </location>
</feature>
<protein>
    <submittedName>
        <fullName evidence="7">RING/U-box protein</fullName>
    </submittedName>
</protein>
<feature type="region of interest" description="Disordered" evidence="4">
    <location>
        <begin position="465"/>
        <end position="504"/>
    </location>
</feature>
<keyword evidence="3" id="KW-0862">Zinc</keyword>
<feature type="transmembrane region" description="Helical" evidence="5">
    <location>
        <begin position="400"/>
        <end position="422"/>
    </location>
</feature>
<dbReference type="Pfam" id="PF12906">
    <property type="entry name" value="RINGv"/>
    <property type="match status" value="1"/>
</dbReference>
<feature type="domain" description="RING-CH-type" evidence="6">
    <location>
        <begin position="249"/>
        <end position="311"/>
    </location>
</feature>
<feature type="region of interest" description="Disordered" evidence="4">
    <location>
        <begin position="56"/>
        <end position="78"/>
    </location>
</feature>
<keyword evidence="1" id="KW-0479">Metal-binding</keyword>
<keyword evidence="5" id="KW-0472">Membrane</keyword>
<dbReference type="GO" id="GO:0008270">
    <property type="term" value="F:zinc ion binding"/>
    <property type="evidence" value="ECO:0007669"/>
    <property type="project" value="UniProtKB-KW"/>
</dbReference>
<feature type="region of interest" description="Disordered" evidence="4">
    <location>
        <begin position="1"/>
        <end position="22"/>
    </location>
</feature>
<name>A0AAD7P9U8_QUISA</name>
<gene>
    <name evidence="7" type="ORF">O6P43_028362</name>
</gene>
<evidence type="ECO:0000313" key="8">
    <source>
        <dbReference type="Proteomes" id="UP001163823"/>
    </source>
</evidence>
<dbReference type="Gene3D" id="3.30.40.10">
    <property type="entry name" value="Zinc/RING finger domain, C3HC4 (zinc finger)"/>
    <property type="match status" value="1"/>
</dbReference>
<dbReference type="PANTHER" id="PTHR46158:SF1">
    <property type="entry name" value="RING_U-BOX SUPERFAMILY PROTEIN"/>
    <property type="match status" value="1"/>
</dbReference>
<keyword evidence="5" id="KW-1133">Transmembrane helix</keyword>
<proteinExistence type="predicted"/>
<keyword evidence="8" id="KW-1185">Reference proteome</keyword>
<evidence type="ECO:0000256" key="3">
    <source>
        <dbReference type="ARBA" id="ARBA00022833"/>
    </source>
</evidence>
<evidence type="ECO:0000256" key="2">
    <source>
        <dbReference type="ARBA" id="ARBA00022771"/>
    </source>
</evidence>
<evidence type="ECO:0000259" key="6">
    <source>
        <dbReference type="PROSITE" id="PS51292"/>
    </source>
</evidence>
<feature type="region of interest" description="Disordered" evidence="4">
    <location>
        <begin position="228"/>
        <end position="248"/>
    </location>
</feature>
<evidence type="ECO:0000313" key="7">
    <source>
        <dbReference type="EMBL" id="KAJ7947803.1"/>
    </source>
</evidence>
<keyword evidence="2" id="KW-0863">Zinc-finger</keyword>
<evidence type="ECO:0000256" key="5">
    <source>
        <dbReference type="SAM" id="Phobius"/>
    </source>
</evidence>
<reference evidence="7" key="1">
    <citation type="journal article" date="2023" name="Science">
        <title>Elucidation of the pathway for biosynthesis of saponin adjuvants from the soapbark tree.</title>
        <authorList>
            <person name="Reed J."/>
            <person name="Orme A."/>
            <person name="El-Demerdash A."/>
            <person name="Owen C."/>
            <person name="Martin L.B.B."/>
            <person name="Misra R.C."/>
            <person name="Kikuchi S."/>
            <person name="Rejzek M."/>
            <person name="Martin A.C."/>
            <person name="Harkess A."/>
            <person name="Leebens-Mack J."/>
            <person name="Louveau T."/>
            <person name="Stephenson M.J."/>
            <person name="Osbourn A."/>
        </authorList>
    </citation>
    <scope>NUCLEOTIDE SEQUENCE</scope>
    <source>
        <strain evidence="7">S10</strain>
    </source>
</reference>
<feature type="transmembrane region" description="Helical" evidence="5">
    <location>
        <begin position="428"/>
        <end position="452"/>
    </location>
</feature>
<evidence type="ECO:0000256" key="1">
    <source>
        <dbReference type="ARBA" id="ARBA00022723"/>
    </source>
</evidence>
<keyword evidence="5" id="KW-0812">Transmembrane</keyword>
<dbReference type="SMART" id="SM00744">
    <property type="entry name" value="RINGv"/>
    <property type="match status" value="1"/>
</dbReference>
<evidence type="ECO:0000256" key="4">
    <source>
        <dbReference type="SAM" id="MobiDB-lite"/>
    </source>
</evidence>
<dbReference type="CDD" id="cd16495">
    <property type="entry name" value="RING_CH-C4HC3_MARCH"/>
    <property type="match status" value="1"/>
</dbReference>
<dbReference type="PANTHER" id="PTHR46158">
    <property type="entry name" value="OS02G0165000 PROTEIN"/>
    <property type="match status" value="1"/>
</dbReference>
<sequence length="504" mass="55774">MKTAENPLTERHDAGSPEAIVSIPVHKVDDPTGITEESTNAHHWKRGNLFLEIPSRSSEQTSEDFVEIKLPPTPSPTPKRVNFLLTPGSGGAPIGPSSSRGKPSIKSIFPKLSFRYRAPSDIEKASNPASESSYSGPREKPSISRTLSLTKIFTPRIKRTSSLPVTPIAQLNPESTHGGIVGGYLRRKEAQVQISRSLSVPVNTKEKSLKRMDSFFRVIPCTPRVKDGSEMLTASPTTDTENNDDDGEDIPEEEAVCRICLVELCEGGETFKMECCCKGELALAHKECAIKWFSIKGNKTCDVCKHEVQNLHVTLLRIQSIRTRNTGASQSQHEDINGYRIWQELPVLVIVSMLAYFCFLEQLLVGKMGTGAIAISLPFSCVLGLLSSMTSSTLVKSKFIWAYASIQFAMVVLFAHIFYSLVHVQAVLSILLATFAGFGVAMSGNSIIIEFLRWRRRWQALSEQHHDSQLMTRPEQHPRAENTPRTDPPESSHIAVQNPQTYGS</sequence>
<dbReference type="PROSITE" id="PS51292">
    <property type="entry name" value="ZF_RING_CH"/>
    <property type="match status" value="1"/>
</dbReference>
<comment type="caution">
    <text evidence="7">The sequence shown here is derived from an EMBL/GenBank/DDBJ whole genome shotgun (WGS) entry which is preliminary data.</text>
</comment>
<dbReference type="EMBL" id="JARAOO010000012">
    <property type="protein sequence ID" value="KAJ7947803.1"/>
    <property type="molecule type" value="Genomic_DNA"/>
</dbReference>
<organism evidence="7 8">
    <name type="scientific">Quillaja saponaria</name>
    <name type="common">Soap bark tree</name>
    <dbReference type="NCBI Taxonomy" id="32244"/>
    <lineage>
        <taxon>Eukaryota</taxon>
        <taxon>Viridiplantae</taxon>
        <taxon>Streptophyta</taxon>
        <taxon>Embryophyta</taxon>
        <taxon>Tracheophyta</taxon>
        <taxon>Spermatophyta</taxon>
        <taxon>Magnoliopsida</taxon>
        <taxon>eudicotyledons</taxon>
        <taxon>Gunneridae</taxon>
        <taxon>Pentapetalae</taxon>
        <taxon>rosids</taxon>
        <taxon>fabids</taxon>
        <taxon>Fabales</taxon>
        <taxon>Quillajaceae</taxon>
        <taxon>Quillaja</taxon>
    </lineage>
</organism>
<feature type="transmembrane region" description="Helical" evidence="5">
    <location>
        <begin position="371"/>
        <end position="388"/>
    </location>
</feature>
<feature type="region of interest" description="Disordered" evidence="4">
    <location>
        <begin position="123"/>
        <end position="142"/>
    </location>
</feature>
<dbReference type="Proteomes" id="UP001163823">
    <property type="component" value="Chromosome 12"/>
</dbReference>
<dbReference type="InterPro" id="IPR013083">
    <property type="entry name" value="Znf_RING/FYVE/PHD"/>
</dbReference>
<dbReference type="AlphaFoldDB" id="A0AAD7P9U8"/>
<feature type="compositionally biased region" description="Polar residues" evidence="4">
    <location>
        <begin position="494"/>
        <end position="504"/>
    </location>
</feature>
<dbReference type="KEGG" id="qsa:O6P43_028362"/>